<dbReference type="Pfam" id="PF17920">
    <property type="entry name" value="TetR_C_16"/>
    <property type="match status" value="1"/>
</dbReference>
<organism evidence="2 3">
    <name type="scientific">Actinoallomurus bryophytorum</name>
    <dbReference type="NCBI Taxonomy" id="1490222"/>
    <lineage>
        <taxon>Bacteria</taxon>
        <taxon>Bacillati</taxon>
        <taxon>Actinomycetota</taxon>
        <taxon>Actinomycetes</taxon>
        <taxon>Streptosporangiales</taxon>
        <taxon>Thermomonosporaceae</taxon>
        <taxon>Actinoallomurus</taxon>
    </lineage>
</organism>
<keyword evidence="3" id="KW-1185">Reference proteome</keyword>
<comment type="caution">
    <text evidence="2">The sequence shown here is derived from an EMBL/GenBank/DDBJ whole genome shotgun (WGS) entry which is preliminary data.</text>
</comment>
<name>A0A543CIX4_9ACTN</name>
<protein>
    <recommendedName>
        <fullName evidence="1">Tetracyclin repressor-like C-terminal domain-containing protein</fullName>
    </recommendedName>
</protein>
<sequence>MTDANQTQEGSADLTDFASALAEAGATSLTTQQQKQLAESLLQAALTRWEDPQLRPRLLESLTAALTTEAGADKMRDVLSSQIFTLFGKALDSSQTTDINQAADVLKVPPLNINAAQAQVWGTIILRYILKVEPIASVPADDLLDLLAPTVQRYLAGANATSAD</sequence>
<accession>A0A543CIX4</accession>
<dbReference type="Gene3D" id="1.10.357.10">
    <property type="entry name" value="Tetracycline Repressor, domain 2"/>
    <property type="match status" value="1"/>
</dbReference>
<dbReference type="InterPro" id="IPR041678">
    <property type="entry name" value="TetR_C_16"/>
</dbReference>
<dbReference type="InterPro" id="IPR036271">
    <property type="entry name" value="Tet_transcr_reg_TetR-rel_C_sf"/>
</dbReference>
<dbReference type="RefSeq" id="WP_141955832.1">
    <property type="nucleotide sequence ID" value="NZ_VFOZ01000001.1"/>
</dbReference>
<dbReference type="SUPFAM" id="SSF48498">
    <property type="entry name" value="Tetracyclin repressor-like, C-terminal domain"/>
    <property type="match status" value="1"/>
</dbReference>
<dbReference type="AlphaFoldDB" id="A0A543CIX4"/>
<evidence type="ECO:0000259" key="1">
    <source>
        <dbReference type="Pfam" id="PF17920"/>
    </source>
</evidence>
<dbReference type="EMBL" id="VFOZ01000001">
    <property type="protein sequence ID" value="TQL97054.1"/>
    <property type="molecule type" value="Genomic_DNA"/>
</dbReference>
<evidence type="ECO:0000313" key="2">
    <source>
        <dbReference type="EMBL" id="TQL97054.1"/>
    </source>
</evidence>
<dbReference type="Proteomes" id="UP000316096">
    <property type="component" value="Unassembled WGS sequence"/>
</dbReference>
<reference evidence="2 3" key="1">
    <citation type="submission" date="2019-06" db="EMBL/GenBank/DDBJ databases">
        <title>Sequencing the genomes of 1000 actinobacteria strains.</title>
        <authorList>
            <person name="Klenk H.-P."/>
        </authorList>
    </citation>
    <scope>NUCLEOTIDE SEQUENCE [LARGE SCALE GENOMIC DNA]</scope>
    <source>
        <strain evidence="2 3">DSM 102200</strain>
    </source>
</reference>
<proteinExistence type="predicted"/>
<dbReference type="OrthoDB" id="3210235at2"/>
<evidence type="ECO:0000313" key="3">
    <source>
        <dbReference type="Proteomes" id="UP000316096"/>
    </source>
</evidence>
<gene>
    <name evidence="2" type="ORF">FB559_2628</name>
</gene>
<feature type="domain" description="Tetracyclin repressor-like C-terminal" evidence="1">
    <location>
        <begin position="36"/>
        <end position="155"/>
    </location>
</feature>